<dbReference type="Gene3D" id="3.40.50.300">
    <property type="entry name" value="P-loop containing nucleotide triphosphate hydrolases"/>
    <property type="match status" value="1"/>
</dbReference>
<feature type="domain" description="ABC transporter" evidence="5">
    <location>
        <begin position="13"/>
        <end position="238"/>
    </location>
</feature>
<comment type="similarity">
    <text evidence="1">Belongs to the ABC transporter superfamily.</text>
</comment>
<accession>A0ABQ4EYC8</accession>
<dbReference type="Pfam" id="PF00005">
    <property type="entry name" value="ABC_tran"/>
    <property type="match status" value="1"/>
</dbReference>
<dbReference type="SMART" id="SM00382">
    <property type="entry name" value="AAA"/>
    <property type="match status" value="1"/>
</dbReference>
<sequence length="253" mass="26418">MVVNMRSQQGPAASCRSLTKLFGSRTVVDGLSFDVPAGAVTGFVGANGAGKTTTMRMLLGLVAPTSGSALVHGRPYRELPHPRRQVGAVLAGPGAHPGHSARTHLTILATGAGLPVRRVAEVLDQVELTEHAGKRVGTYSMGMLQRLALAGALLGDPGLLILDEPVNGLDPPGIAWLRDLLRRLAAEERAVLVSSHLLGELAEVVDRVVIIDRGRLVADTTLPDLLRGRSLEEAYFDLAGSLSTPASQPGAAS</sequence>
<dbReference type="EMBL" id="BONX01000046">
    <property type="protein sequence ID" value="GIG99673.1"/>
    <property type="molecule type" value="Genomic_DNA"/>
</dbReference>
<evidence type="ECO:0000313" key="6">
    <source>
        <dbReference type="EMBL" id="GIG99673.1"/>
    </source>
</evidence>
<dbReference type="PROSITE" id="PS50893">
    <property type="entry name" value="ABC_TRANSPORTER_2"/>
    <property type="match status" value="1"/>
</dbReference>
<keyword evidence="2" id="KW-0813">Transport</keyword>
<evidence type="ECO:0000256" key="2">
    <source>
        <dbReference type="ARBA" id="ARBA00022448"/>
    </source>
</evidence>
<gene>
    <name evidence="6" type="ORF">Pma05_62460</name>
</gene>
<proteinExistence type="inferred from homology"/>
<dbReference type="PANTHER" id="PTHR43335">
    <property type="entry name" value="ABC TRANSPORTER, ATP-BINDING PROTEIN"/>
    <property type="match status" value="1"/>
</dbReference>
<dbReference type="InterPro" id="IPR003439">
    <property type="entry name" value="ABC_transporter-like_ATP-bd"/>
</dbReference>
<name>A0ABQ4EYC8_9ACTN</name>
<protein>
    <submittedName>
        <fullName evidence="6">Multidrug ABC transporter ATP-binding protein</fullName>
    </submittedName>
</protein>
<comment type="caution">
    <text evidence="6">The sequence shown here is derived from an EMBL/GenBank/DDBJ whole genome shotgun (WGS) entry which is preliminary data.</text>
</comment>
<reference evidence="6 7" key="1">
    <citation type="submission" date="2021-01" db="EMBL/GenBank/DDBJ databases">
        <title>Whole genome shotgun sequence of Plantactinospora mayteni NBRC 109088.</title>
        <authorList>
            <person name="Komaki H."/>
            <person name="Tamura T."/>
        </authorList>
    </citation>
    <scope>NUCLEOTIDE SEQUENCE [LARGE SCALE GENOMIC DNA]</scope>
    <source>
        <strain evidence="6 7">NBRC 109088</strain>
    </source>
</reference>
<dbReference type="InterPro" id="IPR003593">
    <property type="entry name" value="AAA+_ATPase"/>
</dbReference>
<evidence type="ECO:0000256" key="4">
    <source>
        <dbReference type="ARBA" id="ARBA00022840"/>
    </source>
</evidence>
<dbReference type="Proteomes" id="UP000621500">
    <property type="component" value="Unassembled WGS sequence"/>
</dbReference>
<evidence type="ECO:0000256" key="3">
    <source>
        <dbReference type="ARBA" id="ARBA00022741"/>
    </source>
</evidence>
<dbReference type="GO" id="GO:0005524">
    <property type="term" value="F:ATP binding"/>
    <property type="evidence" value="ECO:0007669"/>
    <property type="project" value="UniProtKB-KW"/>
</dbReference>
<keyword evidence="3" id="KW-0547">Nucleotide-binding</keyword>
<evidence type="ECO:0000259" key="5">
    <source>
        <dbReference type="PROSITE" id="PS50893"/>
    </source>
</evidence>
<evidence type="ECO:0000313" key="7">
    <source>
        <dbReference type="Proteomes" id="UP000621500"/>
    </source>
</evidence>
<keyword evidence="7" id="KW-1185">Reference proteome</keyword>
<dbReference type="InterPro" id="IPR027417">
    <property type="entry name" value="P-loop_NTPase"/>
</dbReference>
<organism evidence="6 7">
    <name type="scientific">Plantactinospora mayteni</name>
    <dbReference type="NCBI Taxonomy" id="566021"/>
    <lineage>
        <taxon>Bacteria</taxon>
        <taxon>Bacillati</taxon>
        <taxon>Actinomycetota</taxon>
        <taxon>Actinomycetes</taxon>
        <taxon>Micromonosporales</taxon>
        <taxon>Micromonosporaceae</taxon>
        <taxon>Plantactinospora</taxon>
    </lineage>
</organism>
<dbReference type="SUPFAM" id="SSF52540">
    <property type="entry name" value="P-loop containing nucleoside triphosphate hydrolases"/>
    <property type="match status" value="1"/>
</dbReference>
<keyword evidence="4 6" id="KW-0067">ATP-binding</keyword>
<evidence type="ECO:0000256" key="1">
    <source>
        <dbReference type="ARBA" id="ARBA00005417"/>
    </source>
</evidence>
<dbReference type="PANTHER" id="PTHR43335:SF4">
    <property type="entry name" value="ABC TRANSPORTER, ATP-BINDING PROTEIN"/>
    <property type="match status" value="1"/>
</dbReference>